<name>D4DHV2_TRIVH</name>
<accession>D4DHV2</accession>
<feature type="compositionally biased region" description="Basic residues" evidence="1">
    <location>
        <begin position="102"/>
        <end position="111"/>
    </location>
</feature>
<comment type="caution">
    <text evidence="2">The sequence shown here is derived from an EMBL/GenBank/DDBJ whole genome shotgun (WGS) entry which is preliminary data.</text>
</comment>
<dbReference type="HOGENOM" id="CLU_1961180_0_0_1"/>
<feature type="region of interest" description="Disordered" evidence="1">
    <location>
        <begin position="95"/>
        <end position="128"/>
    </location>
</feature>
<protein>
    <submittedName>
        <fullName evidence="2">Uncharacterized protein</fullName>
    </submittedName>
</protein>
<dbReference type="EMBL" id="ACYE01000388">
    <property type="protein sequence ID" value="EFE38565.1"/>
    <property type="molecule type" value="Genomic_DNA"/>
</dbReference>
<reference evidence="3" key="1">
    <citation type="journal article" date="2011" name="Genome Biol.">
        <title>Comparative and functional genomics provide insights into the pathogenicity of dermatophytic fungi.</title>
        <authorList>
            <person name="Burmester A."/>
            <person name="Shelest E."/>
            <person name="Gloeckner G."/>
            <person name="Heddergott C."/>
            <person name="Schindler S."/>
            <person name="Staib P."/>
            <person name="Heidel A."/>
            <person name="Felder M."/>
            <person name="Petzold A."/>
            <person name="Szafranski K."/>
            <person name="Feuermann M."/>
            <person name="Pedruzzi I."/>
            <person name="Priebe S."/>
            <person name="Groth M."/>
            <person name="Winkler R."/>
            <person name="Li W."/>
            <person name="Kniemeyer O."/>
            <person name="Schroeckh V."/>
            <person name="Hertweck C."/>
            <person name="Hube B."/>
            <person name="White T.C."/>
            <person name="Platzer M."/>
            <person name="Guthke R."/>
            <person name="Heitman J."/>
            <person name="Woestemeyer J."/>
            <person name="Zipfel P.F."/>
            <person name="Monod M."/>
            <person name="Brakhage A.A."/>
        </authorList>
    </citation>
    <scope>NUCLEOTIDE SEQUENCE [LARGE SCALE GENOMIC DNA]</scope>
    <source>
        <strain evidence="3">HKI 0517</strain>
    </source>
</reference>
<gene>
    <name evidence="2" type="ORF">TRV_06759</name>
</gene>
<dbReference type="RefSeq" id="XP_003019210.1">
    <property type="nucleotide sequence ID" value="XM_003019164.1"/>
</dbReference>
<dbReference type="AlphaFoldDB" id="D4DHV2"/>
<organism evidence="2 3">
    <name type="scientific">Trichophyton verrucosum (strain HKI 0517)</name>
    <dbReference type="NCBI Taxonomy" id="663202"/>
    <lineage>
        <taxon>Eukaryota</taxon>
        <taxon>Fungi</taxon>
        <taxon>Dikarya</taxon>
        <taxon>Ascomycota</taxon>
        <taxon>Pezizomycotina</taxon>
        <taxon>Eurotiomycetes</taxon>
        <taxon>Eurotiomycetidae</taxon>
        <taxon>Onygenales</taxon>
        <taxon>Arthrodermataceae</taxon>
        <taxon>Trichophyton</taxon>
    </lineage>
</organism>
<dbReference type="Proteomes" id="UP000008383">
    <property type="component" value="Unassembled WGS sequence"/>
</dbReference>
<sequence>MVVELVVARRSGGRRGRGRAEEKANLRGRPAIILVRASGGTCQLLRPGTEITDASYSIRRYRLAGRGWSGQIKKKAYVLSRATARENPACWAAIPDAALSNSRRRKKKKRKENIEEKSSREGKKREKK</sequence>
<evidence type="ECO:0000256" key="1">
    <source>
        <dbReference type="SAM" id="MobiDB-lite"/>
    </source>
</evidence>
<dbReference type="GeneID" id="9577207"/>
<feature type="compositionally biased region" description="Basic and acidic residues" evidence="1">
    <location>
        <begin position="112"/>
        <end position="128"/>
    </location>
</feature>
<evidence type="ECO:0000313" key="2">
    <source>
        <dbReference type="EMBL" id="EFE38565.1"/>
    </source>
</evidence>
<dbReference type="KEGG" id="tve:TRV_06759"/>
<evidence type="ECO:0000313" key="3">
    <source>
        <dbReference type="Proteomes" id="UP000008383"/>
    </source>
</evidence>
<keyword evidence="3" id="KW-1185">Reference proteome</keyword>
<proteinExistence type="predicted"/>